<dbReference type="InterPro" id="IPR001375">
    <property type="entry name" value="Peptidase_S9_cat"/>
</dbReference>
<dbReference type="Pfam" id="PF00326">
    <property type="entry name" value="Peptidase_S9"/>
    <property type="match status" value="1"/>
</dbReference>
<dbReference type="AlphaFoldDB" id="A0A1I4Y081"/>
<feature type="region of interest" description="Disordered" evidence="2">
    <location>
        <begin position="178"/>
        <end position="198"/>
    </location>
</feature>
<dbReference type="PANTHER" id="PTHR42776">
    <property type="entry name" value="SERINE PEPTIDASE S9 FAMILY MEMBER"/>
    <property type="match status" value="1"/>
</dbReference>
<reference evidence="5" key="1">
    <citation type="submission" date="2016-10" db="EMBL/GenBank/DDBJ databases">
        <authorList>
            <person name="Varghese N."/>
            <person name="Submissions S."/>
        </authorList>
    </citation>
    <scope>NUCLEOTIDE SEQUENCE [LARGE SCALE GENOMIC DNA]</scope>
    <source>
        <strain evidence="5">XJ109</strain>
    </source>
</reference>
<dbReference type="Proteomes" id="UP000199149">
    <property type="component" value="Unassembled WGS sequence"/>
</dbReference>
<dbReference type="SUPFAM" id="SSF53474">
    <property type="entry name" value="alpha/beta-Hydrolases"/>
    <property type="match status" value="1"/>
</dbReference>
<dbReference type="GO" id="GO:0004252">
    <property type="term" value="F:serine-type endopeptidase activity"/>
    <property type="evidence" value="ECO:0007669"/>
    <property type="project" value="TreeGrafter"/>
</dbReference>
<accession>A0A1I4Y081</accession>
<proteinExistence type="predicted"/>
<evidence type="ECO:0000313" key="5">
    <source>
        <dbReference type="Proteomes" id="UP000199149"/>
    </source>
</evidence>
<evidence type="ECO:0000256" key="1">
    <source>
        <dbReference type="ARBA" id="ARBA00022801"/>
    </source>
</evidence>
<evidence type="ECO:0000259" key="3">
    <source>
        <dbReference type="Pfam" id="PF00326"/>
    </source>
</evidence>
<gene>
    <name evidence="4" type="ORF">SAMN05421738_11050</name>
</gene>
<dbReference type="InterPro" id="IPR029058">
    <property type="entry name" value="AB_hydrolase_fold"/>
</dbReference>
<evidence type="ECO:0000256" key="2">
    <source>
        <dbReference type="SAM" id="MobiDB-lite"/>
    </source>
</evidence>
<dbReference type="RefSeq" id="WP_092908622.1">
    <property type="nucleotide sequence ID" value="NZ_FOUZ01000010.1"/>
</dbReference>
<sequence length="962" mass="109835">MKSKLSTKRLQNYATQILTNKATYAVALALLATNVDAQKKPLDMTVFDEWQSIGMKELSNNGAWVAYQVNAQESDNSLNFFGLKTDKSLNFHRGEGSVFTSDSKYAIFKIRPFYKDLKLVRIKKKKEHEIAKDSIGILNLATNKVEKLPNIKSFKTPKNGGSFLAYLLEKEEVKKDKKEVADSAKTKEKPSKTAGKDKKDQPLELVLRNLASGQKKSFKNVMNYEFSENGKQLIFSTKQAKKDSLDKTKYGVFLVNTATFAQKQLVDTIGEFKQFVFDDSATKVAFVGTSDDEKKENKTYHLYYTTTVNQQEIKKTELVGLKKDWQVSENRLPKFSKDGNALFLGLAPKLAEKDTTLIAEDHAKVDVWSYKDDFVQPQQLKNADREKKRTYLSVIDLSNPTKITQLADFDVNQVEMINEGNSLFALGTSDNAYRVSAQWDATRRRDYYIINTKTGQRENLVSGLVGKVEISPNGKFAVYYNGETALWSSYNLTTKETKVLNKKIKVKFYDEENDSPTVAQEYGIAYFTDNDNTVLIKDRYDIWEFDLAGDRKPENMTNGFGRKHKITFDINQLNEDVKTVNRDLPIFLGAFNNDNKQSGVFQTIISKSKNPEEITMSDTWGAQNMKKALNADEYIYTKESFQNSPDVYVTSNFKDEKKVSAINPQQKDYSWGKGELVNWKTYSGKDATGVVYKPENFDPTKKYPVIVYFYEKLSDNLNRYQAPAPTPSRINHTYFVSNDYIVFTPDISYTIGYPGKSAEDYINSGVEALKKNTWINGDKIAIQGQSWGGYQVAHLITVTNMYAAAWTGAPVVNMTSAYGGIRWGTGMSRQFQYEQTQSRIGKTLWEAPELYIENSPLFKMPNVQTPVVIMHNDEDGAVPWYQGIEMFMALRRLQKPVWMLNYNGDDHNLLKRANKNDIQQRQQQFFDHYLKDKPAPKWMTEGVPATMKGIDWGFDLDKSKDK</sequence>
<keyword evidence="5" id="KW-1185">Reference proteome</keyword>
<evidence type="ECO:0000313" key="4">
    <source>
        <dbReference type="EMBL" id="SFN31457.1"/>
    </source>
</evidence>
<organism evidence="4 5">
    <name type="scientific">Algoriella xinjiangensis</name>
    <dbReference type="NCBI Taxonomy" id="684065"/>
    <lineage>
        <taxon>Bacteria</taxon>
        <taxon>Pseudomonadati</taxon>
        <taxon>Bacteroidota</taxon>
        <taxon>Flavobacteriia</taxon>
        <taxon>Flavobacteriales</taxon>
        <taxon>Weeksellaceae</taxon>
        <taxon>Algoriella</taxon>
    </lineage>
</organism>
<dbReference type="STRING" id="684065.SAMN05421738_11050"/>
<dbReference type="EMBL" id="FOUZ01000010">
    <property type="protein sequence ID" value="SFN31457.1"/>
    <property type="molecule type" value="Genomic_DNA"/>
</dbReference>
<dbReference type="Gene3D" id="3.40.50.1820">
    <property type="entry name" value="alpha/beta hydrolase"/>
    <property type="match status" value="1"/>
</dbReference>
<name>A0A1I4Y081_9FLAO</name>
<keyword evidence="1" id="KW-0378">Hydrolase</keyword>
<dbReference type="GO" id="GO:0006508">
    <property type="term" value="P:proteolysis"/>
    <property type="evidence" value="ECO:0007669"/>
    <property type="project" value="InterPro"/>
</dbReference>
<dbReference type="OrthoDB" id="9812921at2"/>
<dbReference type="PANTHER" id="PTHR42776:SF27">
    <property type="entry name" value="DIPEPTIDYL PEPTIDASE FAMILY MEMBER 6"/>
    <property type="match status" value="1"/>
</dbReference>
<protein>
    <submittedName>
        <fullName evidence="4">Prolyl oligopeptidase family protein</fullName>
    </submittedName>
</protein>
<dbReference type="SUPFAM" id="SSF82171">
    <property type="entry name" value="DPP6 N-terminal domain-like"/>
    <property type="match status" value="1"/>
</dbReference>
<feature type="domain" description="Peptidase S9 prolyl oligopeptidase catalytic" evidence="3">
    <location>
        <begin position="756"/>
        <end position="932"/>
    </location>
</feature>